<dbReference type="Proteomes" id="UP000001680">
    <property type="component" value="Chromosome 1"/>
</dbReference>
<proteinExistence type="predicted"/>
<feature type="transmembrane region" description="Helical" evidence="1">
    <location>
        <begin position="534"/>
        <end position="553"/>
    </location>
</feature>
<feature type="transmembrane region" description="Helical" evidence="1">
    <location>
        <begin position="312"/>
        <end position="331"/>
    </location>
</feature>
<feature type="transmembrane region" description="Helical" evidence="1">
    <location>
        <begin position="76"/>
        <end position="96"/>
    </location>
</feature>
<reference evidence="3" key="1">
    <citation type="submission" date="2008-04" db="EMBL/GenBank/DDBJ databases">
        <title>Complete sequence of chromosome 1 of Burkholderia ambifaria MC40-6.</title>
        <authorList>
            <person name="Copeland A."/>
            <person name="Lucas S."/>
            <person name="Lapidus A."/>
            <person name="Glavina del Rio T."/>
            <person name="Dalin E."/>
            <person name="Tice H."/>
            <person name="Pitluck S."/>
            <person name="Chain P."/>
            <person name="Malfatti S."/>
            <person name="Shin M."/>
            <person name="Vergez L."/>
            <person name="Lang D."/>
            <person name="Schmutz J."/>
            <person name="Larimer F."/>
            <person name="Land M."/>
            <person name="Hauser L."/>
            <person name="Kyrpides N."/>
            <person name="Lykidis A."/>
            <person name="Ramette A."/>
            <person name="Konstantinidis K."/>
            <person name="Tiedje J."/>
            <person name="Richardson P."/>
        </authorList>
    </citation>
    <scope>NUCLEOTIDE SEQUENCE [LARGE SCALE GENOMIC DNA]</scope>
    <source>
        <strain evidence="3">MC40-6</strain>
    </source>
</reference>
<name>B1YUC2_BURA4</name>
<organism evidence="2 3">
    <name type="scientific">Burkholderia ambifaria (strain MC40-6)</name>
    <dbReference type="NCBI Taxonomy" id="398577"/>
    <lineage>
        <taxon>Bacteria</taxon>
        <taxon>Pseudomonadati</taxon>
        <taxon>Pseudomonadota</taxon>
        <taxon>Betaproteobacteria</taxon>
        <taxon>Burkholderiales</taxon>
        <taxon>Burkholderiaceae</taxon>
        <taxon>Burkholderia</taxon>
        <taxon>Burkholderia cepacia complex</taxon>
    </lineage>
</organism>
<gene>
    <name evidence="2" type="ordered locus">BamMC406_2283</name>
</gene>
<feature type="transmembrane region" description="Helical" evidence="1">
    <location>
        <begin position="176"/>
        <end position="196"/>
    </location>
</feature>
<feature type="transmembrane region" description="Helical" evidence="1">
    <location>
        <begin position="361"/>
        <end position="379"/>
    </location>
</feature>
<feature type="transmembrane region" description="Helical" evidence="1">
    <location>
        <begin position="21"/>
        <end position="46"/>
    </location>
</feature>
<dbReference type="KEGG" id="bac:BamMC406_2283"/>
<keyword evidence="1" id="KW-0472">Membrane</keyword>
<feature type="transmembrane region" description="Helical" evidence="1">
    <location>
        <begin position="248"/>
        <end position="274"/>
    </location>
</feature>
<feature type="transmembrane region" description="Helical" evidence="1">
    <location>
        <begin position="447"/>
        <end position="465"/>
    </location>
</feature>
<dbReference type="HOGENOM" id="CLU_407042_0_0_4"/>
<evidence type="ECO:0000256" key="1">
    <source>
        <dbReference type="SAM" id="Phobius"/>
    </source>
</evidence>
<feature type="transmembrane region" description="Helical" evidence="1">
    <location>
        <begin position="477"/>
        <end position="494"/>
    </location>
</feature>
<feature type="transmembrane region" description="Helical" evidence="1">
    <location>
        <begin position="338"/>
        <end position="355"/>
    </location>
</feature>
<protein>
    <recommendedName>
        <fullName evidence="4">Glycosyltransferase RgtA/B/C/D-like domain-containing protein</fullName>
    </recommendedName>
</protein>
<dbReference type="AlphaFoldDB" id="B1YUC2"/>
<feature type="transmembrane region" description="Helical" evidence="1">
    <location>
        <begin position="286"/>
        <end position="306"/>
    </location>
</feature>
<evidence type="ECO:0000313" key="3">
    <source>
        <dbReference type="Proteomes" id="UP000001680"/>
    </source>
</evidence>
<feature type="transmembrane region" description="Helical" evidence="1">
    <location>
        <begin position="391"/>
        <end position="413"/>
    </location>
</feature>
<evidence type="ECO:0000313" key="2">
    <source>
        <dbReference type="EMBL" id="ACB64762.1"/>
    </source>
</evidence>
<sequence length="683" mass="74651">MDTTRIETRSIAWRACASESVSWLYCAFLAFASGAAVLAWLVAAFYAPHVEGKAVDASMLLPLYRSLLSPKPVERFTFLLLALSLPIGAFLGALTVRSNSVRSMPAILFRAIPFGVAGAFCVPFARFGFDVSLLTGRTPTGVYPLLMFCGLVAVAALACATQTKVLTYRTYRSSRVISWSLFVASAVLQLLAWRIVSENSMTEGTTWSTSMDAVIYSVSQVVGGRTLLADLPSQYGLFPEFIAPALRFFGLSIFSFSVLFGVMQLASLGAVFYVAQRALRHPLFKIAFGVALVMVTYETCLFLVGIPEQYFQYWPVRFFWPALSVLAFHFYARKPSRCRAALMSLIGAIASLWNADSGVMVEIAFGAFLVAKWAALLSRDRSSSCLERREIVLKLLLHVGVFAIAIATAAVYLSTKADRSLQWTWLFEYQKLFYGLGFMMLPLPLRASPWIAILGVYLMGILVAASTWRKSPRNRAADLLLYASLIGIGLFVYYEGRSHILNLVTVSWPALLTASLMADRVVRATAAGILHRGFVAPAAVTGGVVLLCCLAFVRGIPTLADSTKAAIDEWSVPASPVVSNEIAFISSNTRKGETCVILSKRQGLYYASRRLVSPLIGPGIAETLTVSDRDSMIAQMRKGKFDCVFVGVGKSAPELDVDLLRALSSYRVVRSNSLQTMVQLSPN</sequence>
<keyword evidence="1" id="KW-1133">Transmembrane helix</keyword>
<dbReference type="EMBL" id="CP001025">
    <property type="protein sequence ID" value="ACB64762.1"/>
    <property type="molecule type" value="Genomic_DNA"/>
</dbReference>
<evidence type="ECO:0008006" key="4">
    <source>
        <dbReference type="Google" id="ProtNLM"/>
    </source>
</evidence>
<feature type="transmembrane region" description="Helical" evidence="1">
    <location>
        <begin position="141"/>
        <end position="160"/>
    </location>
</feature>
<accession>B1YUC2</accession>
<keyword evidence="1" id="KW-0812">Transmembrane</keyword>
<feature type="transmembrane region" description="Helical" evidence="1">
    <location>
        <begin position="108"/>
        <end position="129"/>
    </location>
</feature>